<comment type="similarity">
    <text evidence="1">Belongs to the terpene cyclase/mutase family.</text>
</comment>
<feature type="non-terminal residue" evidence="3">
    <location>
        <position position="307"/>
    </location>
</feature>
<dbReference type="EC" id="5.4.99.17" evidence="3"/>
<organism evidence="3">
    <name type="scientific">hydrothermal vent metagenome</name>
    <dbReference type="NCBI Taxonomy" id="652676"/>
    <lineage>
        <taxon>unclassified sequences</taxon>
        <taxon>metagenomes</taxon>
        <taxon>ecological metagenomes</taxon>
    </lineage>
</organism>
<keyword evidence="3" id="KW-0413">Isomerase</keyword>
<keyword evidence="3" id="KW-0456">Lyase</keyword>
<accession>A0A3B1D4Q6</accession>
<dbReference type="GO" id="GO:0005811">
    <property type="term" value="C:lipid droplet"/>
    <property type="evidence" value="ECO:0007669"/>
    <property type="project" value="InterPro"/>
</dbReference>
<dbReference type="InterPro" id="IPR008930">
    <property type="entry name" value="Terpenoid_cyclase/PrenylTrfase"/>
</dbReference>
<dbReference type="InterPro" id="IPR018333">
    <property type="entry name" value="Squalene_cyclase"/>
</dbReference>
<sequence length="307" mass="34684">MNDTTKPQFSELDRGIERSREFLLSRQAREGYWVDELESNATITAELIFFMHMTGQVDAKKQERLARYLLQTQREDGSWTLFYGGPCDINSTVECYMALKMAGFSPDHEALVRAKQAVLAGGGIKKTRVFTKIFLALFGQISWDVPPAVPVEVVLLPDNCWMNIYEISSWSRGTVVPLAMVCAHKPVHKLAPDKGVRELFTDADADENLGFHADGHVFSSWRNFFIHLDGYLKCLGKLSWKPFRRRALKKAEAWVLSHQEKEGDFGGIQPAMLNSLLALHFSGYAQDHPAIVKGMEAVDRFLIDKGD</sequence>
<dbReference type="PANTHER" id="PTHR11764">
    <property type="entry name" value="TERPENE CYCLASE/MUTASE FAMILY MEMBER"/>
    <property type="match status" value="1"/>
</dbReference>
<dbReference type="GO" id="GO:0051007">
    <property type="term" value="F:squalene-hopene cyclase activity"/>
    <property type="evidence" value="ECO:0007669"/>
    <property type="project" value="UniProtKB-EC"/>
</dbReference>
<protein>
    <submittedName>
        <fullName evidence="3">Squalene---hopene cyclase @ Squalene---hopanol cyclase</fullName>
        <ecNumber evidence="3">4.2.1.129</ecNumber>
        <ecNumber evidence="3">5.4.99.17</ecNumber>
    </submittedName>
</protein>
<evidence type="ECO:0000313" key="3">
    <source>
        <dbReference type="EMBL" id="VAX31773.1"/>
    </source>
</evidence>
<dbReference type="EC" id="4.2.1.129" evidence="3"/>
<dbReference type="AlphaFoldDB" id="A0A3B1D4Q6"/>
<dbReference type="InterPro" id="IPR032697">
    <property type="entry name" value="SQ_cyclase_N"/>
</dbReference>
<dbReference type="PANTHER" id="PTHR11764:SF20">
    <property type="entry name" value="LANOSTEROL SYNTHASE"/>
    <property type="match status" value="1"/>
</dbReference>
<dbReference type="GO" id="GO:0016104">
    <property type="term" value="P:triterpenoid biosynthetic process"/>
    <property type="evidence" value="ECO:0007669"/>
    <property type="project" value="InterPro"/>
</dbReference>
<dbReference type="GO" id="GO:0016829">
    <property type="term" value="F:lyase activity"/>
    <property type="evidence" value="ECO:0007669"/>
    <property type="project" value="UniProtKB-KW"/>
</dbReference>
<evidence type="ECO:0000256" key="1">
    <source>
        <dbReference type="ARBA" id="ARBA00009755"/>
    </source>
</evidence>
<feature type="domain" description="Squalene cyclase N-terminal" evidence="2">
    <location>
        <begin position="16"/>
        <end position="305"/>
    </location>
</feature>
<dbReference type="Gene3D" id="1.50.10.20">
    <property type="match status" value="1"/>
</dbReference>
<dbReference type="EMBL" id="UOGG01000173">
    <property type="protein sequence ID" value="VAX31773.1"/>
    <property type="molecule type" value="Genomic_DNA"/>
</dbReference>
<gene>
    <name evidence="3" type="ORF">MNBD_NITROSPINAE05-1142</name>
</gene>
<dbReference type="SUPFAM" id="SSF48239">
    <property type="entry name" value="Terpenoid cyclases/Protein prenyltransferases"/>
    <property type="match status" value="1"/>
</dbReference>
<name>A0A3B1D4Q6_9ZZZZ</name>
<reference evidence="3" key="1">
    <citation type="submission" date="2018-06" db="EMBL/GenBank/DDBJ databases">
        <authorList>
            <person name="Zhirakovskaya E."/>
        </authorList>
    </citation>
    <scope>NUCLEOTIDE SEQUENCE</scope>
</reference>
<dbReference type="Pfam" id="PF13249">
    <property type="entry name" value="SQHop_cyclase_N"/>
    <property type="match status" value="1"/>
</dbReference>
<proteinExistence type="inferred from homology"/>
<evidence type="ECO:0000259" key="2">
    <source>
        <dbReference type="Pfam" id="PF13249"/>
    </source>
</evidence>